<sequence>MTTTKAGTAPPGVRDPARRTIKSSLLKDSMTYTRYSLETNGEFTEFDSTIGPGYSNPEHYHTRFTETFTCTAGVLTIMLDGKKLVLESGESAKVDIGHRHSLANASDEEARFLTRLEPGDESFEQAMYIMHGLAEDGMTNRDGVPGSPITLAVLVGLMDTWLTGWGFWLASPVLFVMRRYGKGNGLESRLVQKYWSSD</sequence>
<evidence type="ECO:0000259" key="1">
    <source>
        <dbReference type="Pfam" id="PF07883"/>
    </source>
</evidence>
<dbReference type="AlphaFoldDB" id="A0AAN8EN68"/>
<evidence type="ECO:0000313" key="3">
    <source>
        <dbReference type="Proteomes" id="UP001316803"/>
    </source>
</evidence>
<dbReference type="Pfam" id="PF07883">
    <property type="entry name" value="Cupin_2"/>
    <property type="match status" value="1"/>
</dbReference>
<dbReference type="Proteomes" id="UP001316803">
    <property type="component" value="Unassembled WGS sequence"/>
</dbReference>
<dbReference type="PANTHER" id="PTHR36440">
    <property type="entry name" value="PUTATIVE (AFU_ORTHOLOGUE AFUA_8G07350)-RELATED"/>
    <property type="match status" value="1"/>
</dbReference>
<evidence type="ECO:0000313" key="2">
    <source>
        <dbReference type="EMBL" id="KAK5957400.1"/>
    </source>
</evidence>
<keyword evidence="3" id="KW-1185">Reference proteome</keyword>
<accession>A0AAN8EN68</accession>
<dbReference type="InterPro" id="IPR011051">
    <property type="entry name" value="RmlC_Cupin_sf"/>
</dbReference>
<comment type="caution">
    <text evidence="2">The sequence shown here is derived from an EMBL/GenBank/DDBJ whole genome shotgun (WGS) entry which is preliminary data.</text>
</comment>
<dbReference type="InterPro" id="IPR053146">
    <property type="entry name" value="QDO-like"/>
</dbReference>
<dbReference type="InterPro" id="IPR014710">
    <property type="entry name" value="RmlC-like_jellyroll"/>
</dbReference>
<dbReference type="PANTHER" id="PTHR36440:SF1">
    <property type="entry name" value="PUTATIVE (AFU_ORTHOLOGUE AFUA_8G07350)-RELATED"/>
    <property type="match status" value="1"/>
</dbReference>
<feature type="domain" description="Cupin type-2" evidence="1">
    <location>
        <begin position="49"/>
        <end position="113"/>
    </location>
</feature>
<dbReference type="SUPFAM" id="SSF51182">
    <property type="entry name" value="RmlC-like cupins"/>
    <property type="match status" value="1"/>
</dbReference>
<gene>
    <name evidence="2" type="ORF">OHC33_001774</name>
</gene>
<protein>
    <recommendedName>
        <fullName evidence="1">Cupin type-2 domain-containing protein</fullName>
    </recommendedName>
</protein>
<proteinExistence type="predicted"/>
<dbReference type="EMBL" id="JAKLMC020000003">
    <property type="protein sequence ID" value="KAK5957400.1"/>
    <property type="molecule type" value="Genomic_DNA"/>
</dbReference>
<dbReference type="InterPro" id="IPR013096">
    <property type="entry name" value="Cupin_2"/>
</dbReference>
<name>A0AAN8EN68_9EURO</name>
<organism evidence="2 3">
    <name type="scientific">Knufia fluminis</name>
    <dbReference type="NCBI Taxonomy" id="191047"/>
    <lineage>
        <taxon>Eukaryota</taxon>
        <taxon>Fungi</taxon>
        <taxon>Dikarya</taxon>
        <taxon>Ascomycota</taxon>
        <taxon>Pezizomycotina</taxon>
        <taxon>Eurotiomycetes</taxon>
        <taxon>Chaetothyriomycetidae</taxon>
        <taxon>Chaetothyriales</taxon>
        <taxon>Trichomeriaceae</taxon>
        <taxon>Knufia</taxon>
    </lineage>
</organism>
<dbReference type="Gene3D" id="2.60.120.10">
    <property type="entry name" value="Jelly Rolls"/>
    <property type="match status" value="1"/>
</dbReference>
<reference evidence="2 3" key="1">
    <citation type="submission" date="2022-12" db="EMBL/GenBank/DDBJ databases">
        <title>Genomic features and morphological characterization of a novel Knufia sp. strain isolated from spacecraft assembly facility.</title>
        <authorList>
            <person name="Teixeira M."/>
            <person name="Chander A.M."/>
            <person name="Stajich J.E."/>
            <person name="Venkateswaran K."/>
        </authorList>
    </citation>
    <scope>NUCLEOTIDE SEQUENCE [LARGE SCALE GENOMIC DNA]</scope>
    <source>
        <strain evidence="2 3">FJI-L2-BK-P2</strain>
    </source>
</reference>